<feature type="non-terminal residue" evidence="2">
    <location>
        <position position="1"/>
    </location>
</feature>
<dbReference type="AlphaFoldDB" id="A0AA36G395"/>
<name>A0AA36G395_9BILA</name>
<organism evidence="2 3">
    <name type="scientific">Mesorhabditis spiculigera</name>
    <dbReference type="NCBI Taxonomy" id="96644"/>
    <lineage>
        <taxon>Eukaryota</taxon>
        <taxon>Metazoa</taxon>
        <taxon>Ecdysozoa</taxon>
        <taxon>Nematoda</taxon>
        <taxon>Chromadorea</taxon>
        <taxon>Rhabditida</taxon>
        <taxon>Rhabditina</taxon>
        <taxon>Rhabditomorpha</taxon>
        <taxon>Rhabditoidea</taxon>
        <taxon>Rhabditidae</taxon>
        <taxon>Mesorhabditinae</taxon>
        <taxon>Mesorhabditis</taxon>
    </lineage>
</organism>
<feature type="region of interest" description="Disordered" evidence="1">
    <location>
        <begin position="1"/>
        <end position="32"/>
    </location>
</feature>
<sequence>MATVLSEAPATHRSKREGSRSRSPNREGMKRQCWKKIAEQAAGKDEKEQQVADYKYSEYVMSNHVKLKRHECLYSGLISLNIDRARALTEVTIVMAVPIRCEGNVAQDCVRRPSCYAGRPNPPISTSAAWIRARSSKGGWLEPSNSSGNAITAPIVNTFFTQLRADYPDRVQTIASDAWSNFENYEAKGALPIVNENGVLLQEDHHWFLLYFDLERGVVELTDLLYKDESCDQYRRMIKDAVKRISKLTSNTEREWYQRYSVVGYPARGRHQGHEAFTCALASVLVQKKSWIVRQSEMQDWRDRIFATMFNDISHSD</sequence>
<feature type="compositionally biased region" description="Basic and acidic residues" evidence="1">
    <location>
        <begin position="16"/>
        <end position="32"/>
    </location>
</feature>
<dbReference type="Proteomes" id="UP001177023">
    <property type="component" value="Unassembled WGS sequence"/>
</dbReference>
<reference evidence="2" key="1">
    <citation type="submission" date="2023-06" db="EMBL/GenBank/DDBJ databases">
        <authorList>
            <person name="Delattre M."/>
        </authorList>
    </citation>
    <scope>NUCLEOTIDE SEQUENCE</scope>
    <source>
        <strain evidence="2">AF72</strain>
    </source>
</reference>
<gene>
    <name evidence="2" type="ORF">MSPICULIGERA_LOCUS14921</name>
</gene>
<dbReference type="Gene3D" id="3.40.395.10">
    <property type="entry name" value="Adenoviral Proteinase, Chain A"/>
    <property type="match status" value="1"/>
</dbReference>
<dbReference type="EMBL" id="CATQJA010002645">
    <property type="protein sequence ID" value="CAJ0576631.1"/>
    <property type="molecule type" value="Genomic_DNA"/>
</dbReference>
<protein>
    <submittedName>
        <fullName evidence="2">Uncharacterized protein</fullName>
    </submittedName>
</protein>
<proteinExistence type="predicted"/>
<evidence type="ECO:0000313" key="2">
    <source>
        <dbReference type="EMBL" id="CAJ0576631.1"/>
    </source>
</evidence>
<keyword evidence="3" id="KW-1185">Reference proteome</keyword>
<comment type="caution">
    <text evidence="2">The sequence shown here is derived from an EMBL/GenBank/DDBJ whole genome shotgun (WGS) entry which is preliminary data.</text>
</comment>
<evidence type="ECO:0000313" key="3">
    <source>
        <dbReference type="Proteomes" id="UP001177023"/>
    </source>
</evidence>
<accession>A0AA36G395</accession>
<evidence type="ECO:0000256" key="1">
    <source>
        <dbReference type="SAM" id="MobiDB-lite"/>
    </source>
</evidence>